<organism evidence="1 2">
    <name type="scientific">Glycomyces endophyticus</name>
    <dbReference type="NCBI Taxonomy" id="480996"/>
    <lineage>
        <taxon>Bacteria</taxon>
        <taxon>Bacillati</taxon>
        <taxon>Actinomycetota</taxon>
        <taxon>Actinomycetes</taxon>
        <taxon>Glycomycetales</taxon>
        <taxon>Glycomycetaceae</taxon>
        <taxon>Glycomyces</taxon>
    </lineage>
</organism>
<name>A0ABN2FYL0_9ACTN</name>
<evidence type="ECO:0000313" key="1">
    <source>
        <dbReference type="EMBL" id="GAA1662174.1"/>
    </source>
</evidence>
<gene>
    <name evidence="1" type="ORF">GCM10009830_04220</name>
</gene>
<dbReference type="Proteomes" id="UP001499851">
    <property type="component" value="Unassembled WGS sequence"/>
</dbReference>
<keyword evidence="2" id="KW-1185">Reference proteome</keyword>
<evidence type="ECO:0000313" key="2">
    <source>
        <dbReference type="Proteomes" id="UP001499851"/>
    </source>
</evidence>
<sequence length="86" mass="9419">MLQQDPREAVVLLLGPLDPRDAVEQERPVVARRQPAQLPSGAVEHDAAKAAHLRIDSVCGRDISTHGLSVDAPRTEINFSLLTWTD</sequence>
<protein>
    <submittedName>
        <fullName evidence="1">Uncharacterized protein</fullName>
    </submittedName>
</protein>
<reference evidence="1 2" key="1">
    <citation type="journal article" date="2019" name="Int. J. Syst. Evol. Microbiol.">
        <title>The Global Catalogue of Microorganisms (GCM) 10K type strain sequencing project: providing services to taxonomists for standard genome sequencing and annotation.</title>
        <authorList>
            <consortium name="The Broad Institute Genomics Platform"/>
            <consortium name="The Broad Institute Genome Sequencing Center for Infectious Disease"/>
            <person name="Wu L."/>
            <person name="Ma J."/>
        </authorList>
    </citation>
    <scope>NUCLEOTIDE SEQUENCE [LARGE SCALE GENOMIC DNA]</scope>
    <source>
        <strain evidence="1 2">JCM 16001</strain>
    </source>
</reference>
<proteinExistence type="predicted"/>
<dbReference type="EMBL" id="BAAAQF010000002">
    <property type="protein sequence ID" value="GAA1662174.1"/>
    <property type="molecule type" value="Genomic_DNA"/>
</dbReference>
<comment type="caution">
    <text evidence="1">The sequence shown here is derived from an EMBL/GenBank/DDBJ whole genome shotgun (WGS) entry which is preliminary data.</text>
</comment>
<accession>A0ABN2FYL0</accession>